<name>A0A1L9PIM1_ASPVE</name>
<feature type="region of interest" description="Disordered" evidence="1">
    <location>
        <begin position="110"/>
        <end position="132"/>
    </location>
</feature>
<dbReference type="AlphaFoldDB" id="A0A1L9PIM1"/>
<feature type="compositionally biased region" description="Basic and acidic residues" evidence="1">
    <location>
        <begin position="254"/>
        <end position="263"/>
    </location>
</feature>
<feature type="compositionally biased region" description="Low complexity" evidence="1">
    <location>
        <begin position="182"/>
        <end position="195"/>
    </location>
</feature>
<accession>A0A1L9PIM1</accession>
<evidence type="ECO:0000256" key="1">
    <source>
        <dbReference type="SAM" id="MobiDB-lite"/>
    </source>
</evidence>
<feature type="region of interest" description="Disordered" evidence="1">
    <location>
        <begin position="170"/>
        <end position="286"/>
    </location>
</feature>
<feature type="compositionally biased region" description="Polar residues" evidence="1">
    <location>
        <begin position="224"/>
        <end position="239"/>
    </location>
</feature>
<feature type="region of interest" description="Disordered" evidence="1">
    <location>
        <begin position="466"/>
        <end position="534"/>
    </location>
</feature>
<feature type="compositionally biased region" description="Polar residues" evidence="1">
    <location>
        <begin position="196"/>
        <end position="205"/>
    </location>
</feature>
<feature type="compositionally biased region" description="Basic and acidic residues" evidence="1">
    <location>
        <begin position="466"/>
        <end position="484"/>
    </location>
</feature>
<proteinExistence type="predicted"/>
<protein>
    <submittedName>
        <fullName evidence="2">Uncharacterized protein</fullName>
    </submittedName>
</protein>
<evidence type="ECO:0000313" key="2">
    <source>
        <dbReference type="EMBL" id="OJJ01341.1"/>
    </source>
</evidence>
<reference evidence="3" key="1">
    <citation type="journal article" date="2017" name="Genome Biol.">
        <title>Comparative genomics reveals high biological diversity and specific adaptations in the industrially and medically important fungal genus Aspergillus.</title>
        <authorList>
            <person name="de Vries R.P."/>
            <person name="Riley R."/>
            <person name="Wiebenga A."/>
            <person name="Aguilar-Osorio G."/>
            <person name="Amillis S."/>
            <person name="Uchima C.A."/>
            <person name="Anderluh G."/>
            <person name="Asadollahi M."/>
            <person name="Askin M."/>
            <person name="Barry K."/>
            <person name="Battaglia E."/>
            <person name="Bayram O."/>
            <person name="Benocci T."/>
            <person name="Braus-Stromeyer S.A."/>
            <person name="Caldana C."/>
            <person name="Canovas D."/>
            <person name="Cerqueira G.C."/>
            <person name="Chen F."/>
            <person name="Chen W."/>
            <person name="Choi C."/>
            <person name="Clum A."/>
            <person name="Dos Santos R.A."/>
            <person name="Damasio A.R."/>
            <person name="Diallinas G."/>
            <person name="Emri T."/>
            <person name="Fekete E."/>
            <person name="Flipphi M."/>
            <person name="Freyberg S."/>
            <person name="Gallo A."/>
            <person name="Gournas C."/>
            <person name="Habgood R."/>
            <person name="Hainaut M."/>
            <person name="Harispe M.L."/>
            <person name="Henrissat B."/>
            <person name="Hilden K.S."/>
            <person name="Hope R."/>
            <person name="Hossain A."/>
            <person name="Karabika E."/>
            <person name="Karaffa L."/>
            <person name="Karanyi Z."/>
            <person name="Krasevec N."/>
            <person name="Kuo A."/>
            <person name="Kusch H."/>
            <person name="LaButti K."/>
            <person name="Lagendijk E.L."/>
            <person name="Lapidus A."/>
            <person name="Levasseur A."/>
            <person name="Lindquist E."/>
            <person name="Lipzen A."/>
            <person name="Logrieco A.F."/>
            <person name="MacCabe A."/>
            <person name="Maekelae M.R."/>
            <person name="Malavazi I."/>
            <person name="Melin P."/>
            <person name="Meyer V."/>
            <person name="Mielnichuk N."/>
            <person name="Miskei M."/>
            <person name="Molnar A.P."/>
            <person name="Mule G."/>
            <person name="Ngan C.Y."/>
            <person name="Orejas M."/>
            <person name="Orosz E."/>
            <person name="Ouedraogo J.P."/>
            <person name="Overkamp K.M."/>
            <person name="Park H.-S."/>
            <person name="Perrone G."/>
            <person name="Piumi F."/>
            <person name="Punt P.J."/>
            <person name="Ram A.F."/>
            <person name="Ramon A."/>
            <person name="Rauscher S."/>
            <person name="Record E."/>
            <person name="Riano-Pachon D.M."/>
            <person name="Robert V."/>
            <person name="Roehrig J."/>
            <person name="Ruller R."/>
            <person name="Salamov A."/>
            <person name="Salih N.S."/>
            <person name="Samson R.A."/>
            <person name="Sandor E."/>
            <person name="Sanguinetti M."/>
            <person name="Schuetze T."/>
            <person name="Sepcic K."/>
            <person name="Shelest E."/>
            <person name="Sherlock G."/>
            <person name="Sophianopoulou V."/>
            <person name="Squina F.M."/>
            <person name="Sun H."/>
            <person name="Susca A."/>
            <person name="Todd R.B."/>
            <person name="Tsang A."/>
            <person name="Unkles S.E."/>
            <person name="van de Wiele N."/>
            <person name="van Rossen-Uffink D."/>
            <person name="Oliveira J.V."/>
            <person name="Vesth T.C."/>
            <person name="Visser J."/>
            <person name="Yu J.-H."/>
            <person name="Zhou M."/>
            <person name="Andersen M.R."/>
            <person name="Archer D.B."/>
            <person name="Baker S.E."/>
            <person name="Benoit I."/>
            <person name="Brakhage A.A."/>
            <person name="Braus G.H."/>
            <person name="Fischer R."/>
            <person name="Frisvad J.C."/>
            <person name="Goldman G.H."/>
            <person name="Houbraken J."/>
            <person name="Oakley B."/>
            <person name="Pocsi I."/>
            <person name="Scazzocchio C."/>
            <person name="Seiboth B."/>
            <person name="vanKuyk P.A."/>
            <person name="Wortman J."/>
            <person name="Dyer P.S."/>
            <person name="Grigoriev I.V."/>
        </authorList>
    </citation>
    <scope>NUCLEOTIDE SEQUENCE [LARGE SCALE GENOMIC DNA]</scope>
    <source>
        <strain evidence="3">CBS 583.65</strain>
    </source>
</reference>
<dbReference type="GeneID" id="63727744"/>
<dbReference type="RefSeq" id="XP_040667103.1">
    <property type="nucleotide sequence ID" value="XM_040812233.1"/>
</dbReference>
<feature type="compositionally biased region" description="Polar residues" evidence="1">
    <location>
        <begin position="269"/>
        <end position="286"/>
    </location>
</feature>
<dbReference type="VEuPathDB" id="FungiDB:ASPVEDRAFT_40894"/>
<gene>
    <name evidence="2" type="ORF">ASPVEDRAFT_40894</name>
</gene>
<dbReference type="OrthoDB" id="4185962at2759"/>
<evidence type="ECO:0000313" key="3">
    <source>
        <dbReference type="Proteomes" id="UP000184073"/>
    </source>
</evidence>
<sequence length="551" mass="59109">MAFSDDFGDTPPSIVPFSVSMRRASKRRRSRLARSETQPFACEESAHYPVFNPNDPRHNPALERSVCLDDVDNIPQPTHPAGSIRWMQGLPGRSLRRARSGLQALRSGLHRRPIPGVDGGHANNGLWSSSDSAGASSSRHARFFSSTVSEASTEEDYDFGTDLYRTGCNTYPGNTRERSKDISISSPPNIPYSNPAPLSTSSTVADATLAPPEEMTADPFPDNSLPSTAGQDIHNSGNTPGAALEDECTAEPPKSSEHPRPDEDVPTPVESSNHNSPISSIQQIPVDSNEVVPGTFADSDISHVSGGETDAMIVDDASRRSSSSVVRQSQVEPIRSGEVEVTVTTEEIHTTSSHVDCLGTGIVEEGIVQTPAAETASSNKLSDNAPAVPAVELGGLGGIEYYLSSLNTLGASDACENKTSDEEPSPNSLSEEDGQAHLSPWIPAEKRDRTSPLSLQDEYFFVDGKSTDLRPDRGDNPIKGERGFVGDGGLHSGPGLDRNLSIRTQDIPEIIGPGGSMGIPSPRPLRRDREGSDSTEEYLVTYSLLHQHYFS</sequence>
<keyword evidence="3" id="KW-1185">Reference proteome</keyword>
<dbReference type="Proteomes" id="UP000184073">
    <property type="component" value="Unassembled WGS sequence"/>
</dbReference>
<feature type="region of interest" description="Disordered" evidence="1">
    <location>
        <begin position="413"/>
        <end position="437"/>
    </location>
</feature>
<organism evidence="2 3">
    <name type="scientific">Aspergillus versicolor CBS 583.65</name>
    <dbReference type="NCBI Taxonomy" id="1036611"/>
    <lineage>
        <taxon>Eukaryota</taxon>
        <taxon>Fungi</taxon>
        <taxon>Dikarya</taxon>
        <taxon>Ascomycota</taxon>
        <taxon>Pezizomycotina</taxon>
        <taxon>Eurotiomycetes</taxon>
        <taxon>Eurotiomycetidae</taxon>
        <taxon>Eurotiales</taxon>
        <taxon>Aspergillaceae</taxon>
        <taxon>Aspergillus</taxon>
        <taxon>Aspergillus subgen. Nidulantes</taxon>
    </lineage>
</organism>
<dbReference type="EMBL" id="KV878128">
    <property type="protein sequence ID" value="OJJ01341.1"/>
    <property type="molecule type" value="Genomic_DNA"/>
</dbReference>